<evidence type="ECO:0000313" key="3">
    <source>
        <dbReference type="Proteomes" id="UP000017668"/>
    </source>
</evidence>
<dbReference type="RefSeq" id="WP_006700414.1">
    <property type="nucleotide sequence ID" value="NZ_AMQQ01000046.1"/>
</dbReference>
<accession>A0ABN0HFH2</accession>
<proteinExistence type="predicted"/>
<feature type="non-terminal residue" evidence="2">
    <location>
        <position position="1"/>
    </location>
</feature>
<evidence type="ECO:0000313" key="2">
    <source>
        <dbReference type="EMBL" id="EKJ93298.1"/>
    </source>
</evidence>
<feature type="region of interest" description="Disordered" evidence="1">
    <location>
        <begin position="35"/>
        <end position="82"/>
    </location>
</feature>
<reference evidence="2 3" key="1">
    <citation type="journal article" date="2013" name="Genome Announc.">
        <title>Genome Sequence of Rhizobium lupini HPC(L) Isolated from Saline Desert Soil, Kutch (Gujarat).</title>
        <authorList>
            <person name="Agarwal L."/>
            <person name="Purohit H.J."/>
        </authorList>
    </citation>
    <scope>NUCLEOTIDE SEQUENCE [LARGE SCALE GENOMIC DNA]</scope>
    <source>
        <strain evidence="3">HPC(L)</strain>
    </source>
</reference>
<protein>
    <submittedName>
        <fullName evidence="2">Uncharacterized protein</fullName>
    </submittedName>
</protein>
<dbReference type="EMBL" id="AMQQ01000046">
    <property type="protein sequence ID" value="EKJ93298.1"/>
    <property type="molecule type" value="Genomic_DNA"/>
</dbReference>
<keyword evidence="3" id="KW-1185">Reference proteome</keyword>
<gene>
    <name evidence="2" type="ORF">C241_25706</name>
</gene>
<organism evidence="2 3">
    <name type="scientific">Bradyrhizobium lupini HPC(L)</name>
    <dbReference type="NCBI Taxonomy" id="1229491"/>
    <lineage>
        <taxon>Bacteria</taxon>
        <taxon>Pseudomonadati</taxon>
        <taxon>Pseudomonadota</taxon>
        <taxon>Alphaproteobacteria</taxon>
        <taxon>Hyphomicrobiales</taxon>
        <taxon>Nitrobacteraceae</taxon>
        <taxon>Bradyrhizobium</taxon>
    </lineage>
</organism>
<comment type="caution">
    <text evidence="2">The sequence shown here is derived from an EMBL/GenBank/DDBJ whole genome shotgun (WGS) entry which is preliminary data.</text>
</comment>
<evidence type="ECO:0000256" key="1">
    <source>
        <dbReference type="SAM" id="MobiDB-lite"/>
    </source>
</evidence>
<name>A0ABN0HFH2_RHILU</name>
<dbReference type="Proteomes" id="UP000017668">
    <property type="component" value="Unassembled WGS sequence"/>
</dbReference>
<sequence length="82" mass="9124">KWFWRMELVGYEAPAGIEEQARILKRADAACFFSPPRRSRQRDEGARLEISGELAPPSDPSGHLLPGGEKKQAAISNPMYLA</sequence>